<keyword evidence="4 5" id="KW-0732">Signal</keyword>
<gene>
    <name evidence="6" type="primary">Avh</name>
</gene>
<evidence type="ECO:0000256" key="3">
    <source>
        <dbReference type="ARBA" id="ARBA00022525"/>
    </source>
</evidence>
<organism evidence="6">
    <name type="scientific">Phytophthora sojae</name>
    <name type="common">Soybean stem and root rot agent</name>
    <name type="synonym">Phytophthora megasperma f. sp. glycines</name>
    <dbReference type="NCBI Taxonomy" id="67593"/>
    <lineage>
        <taxon>Eukaryota</taxon>
        <taxon>Sar</taxon>
        <taxon>Stramenopiles</taxon>
        <taxon>Oomycota</taxon>
        <taxon>Peronosporomycetes</taxon>
        <taxon>Peronosporales</taxon>
        <taxon>Peronosporaceae</taxon>
        <taxon>Phytophthora</taxon>
    </lineage>
</organism>
<comment type="subcellular location">
    <subcellularLocation>
        <location evidence="1 5">Secreted</location>
    </subcellularLocation>
</comment>
<comment type="function">
    <text evidence="5">Effector that suppresses plant defense responses during pathogen infection.</text>
</comment>
<sequence>MQFGFILLVLVAVLHGSSNVVSASISADATLGRVGVASVGGKGARSLRTSEIGAHGYGTSGDEERAGNAVYEKAFAFIARVFGSGKPAESTTTSGVTKTVASAPTLESLKAEGEAMEKLIMSRPESKMDTAFAISVRNAEKKLNLNQFKYMDERGATPDDVFTFQKLKPEVASAMRSKELVDKLDDVRYGQYVMWFRYFKYYKKAHVEWTSELATPILKKPAAA</sequence>
<comment type="domain">
    <text evidence="5">The RxLR-dEER motif acts to carry the protein into the host cell cytoplasm through binding to cell surface phosphatidylinositol-3-phosphate.</text>
</comment>
<dbReference type="AlphaFoldDB" id="G1FRB6"/>
<keyword evidence="3 5" id="KW-0964">Secreted</keyword>
<dbReference type="InterPro" id="IPR031825">
    <property type="entry name" value="RXLR"/>
</dbReference>
<comment type="similarity">
    <text evidence="2 5">Belongs to the RxLR effector family.</text>
</comment>
<reference evidence="6" key="1">
    <citation type="journal article" date="2011" name="Plant Cell">
        <title>Transcriptional programming and functional interactions within the Phytophthora sojae RXLR effector repertoire.</title>
        <authorList>
            <person name="Wang Q."/>
            <person name="Han C."/>
            <person name="Ferreira A.O."/>
            <person name="Yu X."/>
            <person name="Ye W."/>
            <person name="Tripathy S."/>
            <person name="Kale S.D."/>
            <person name="Gu B."/>
            <person name="Sheng Y."/>
            <person name="Sui Y."/>
            <person name="Wang X."/>
            <person name="Zhang Z."/>
            <person name="Cheng B."/>
            <person name="Dong S."/>
            <person name="Shan W."/>
            <person name="Zheng X."/>
            <person name="Dou D."/>
            <person name="Tyler B.M."/>
            <person name="Wang Y."/>
        </authorList>
    </citation>
    <scope>NUCLEOTIDE SEQUENCE</scope>
    <source>
        <strain evidence="6">P7064</strain>
    </source>
</reference>
<evidence type="ECO:0000256" key="4">
    <source>
        <dbReference type="ARBA" id="ARBA00022729"/>
    </source>
</evidence>
<protein>
    <recommendedName>
        <fullName evidence="5">RxLR effector protein</fullName>
    </recommendedName>
</protein>
<feature type="signal peptide" evidence="5">
    <location>
        <begin position="1"/>
        <end position="22"/>
    </location>
</feature>
<name>G1FRB6_PHYSO</name>
<dbReference type="VEuPathDB" id="FungiDB:PHYSODRAFT_286740"/>
<feature type="chain" id="PRO_5044959450" description="RxLR effector protein" evidence="5">
    <location>
        <begin position="23"/>
        <end position="224"/>
    </location>
</feature>
<accession>G1FRB6</accession>
<proteinExistence type="inferred from homology"/>
<evidence type="ECO:0000256" key="1">
    <source>
        <dbReference type="ARBA" id="ARBA00004613"/>
    </source>
</evidence>
<evidence type="ECO:0000256" key="5">
    <source>
        <dbReference type="RuleBase" id="RU367124"/>
    </source>
</evidence>
<evidence type="ECO:0000256" key="2">
    <source>
        <dbReference type="ARBA" id="ARBA00010400"/>
    </source>
</evidence>
<dbReference type="Pfam" id="PF16810">
    <property type="entry name" value="RXLR"/>
    <property type="match status" value="1"/>
</dbReference>
<dbReference type="EMBL" id="JN253841">
    <property type="protein sequence ID" value="AEK80654.1"/>
    <property type="molecule type" value="Genomic_DNA"/>
</dbReference>
<evidence type="ECO:0000313" key="6">
    <source>
        <dbReference type="EMBL" id="AEK80654.1"/>
    </source>
</evidence>